<dbReference type="Proteomes" id="UP000095283">
    <property type="component" value="Unplaced"/>
</dbReference>
<name>A0A1I7WNX5_HETBA</name>
<organism evidence="1 2">
    <name type="scientific">Heterorhabditis bacteriophora</name>
    <name type="common">Entomopathogenic nematode worm</name>
    <dbReference type="NCBI Taxonomy" id="37862"/>
    <lineage>
        <taxon>Eukaryota</taxon>
        <taxon>Metazoa</taxon>
        <taxon>Ecdysozoa</taxon>
        <taxon>Nematoda</taxon>
        <taxon>Chromadorea</taxon>
        <taxon>Rhabditida</taxon>
        <taxon>Rhabditina</taxon>
        <taxon>Rhabditomorpha</taxon>
        <taxon>Strongyloidea</taxon>
        <taxon>Heterorhabditidae</taxon>
        <taxon>Heterorhabditis</taxon>
    </lineage>
</organism>
<evidence type="ECO:0000313" key="1">
    <source>
        <dbReference type="Proteomes" id="UP000095283"/>
    </source>
</evidence>
<protein>
    <submittedName>
        <fullName evidence="2">Uncharacterized protein</fullName>
    </submittedName>
</protein>
<dbReference type="AlphaFoldDB" id="A0A1I7WNX5"/>
<proteinExistence type="predicted"/>
<accession>A0A1I7WNX5</accession>
<keyword evidence="1" id="KW-1185">Reference proteome</keyword>
<dbReference type="WBParaSite" id="Hba_06787">
    <property type="protein sequence ID" value="Hba_06787"/>
    <property type="gene ID" value="Hba_06787"/>
</dbReference>
<sequence>MRGNSATCPCQVKDRRNPTLGGNCCEATHRTRLATTNTLFPCFISCIFSFSSKAKLVRN</sequence>
<evidence type="ECO:0000313" key="2">
    <source>
        <dbReference type="WBParaSite" id="Hba_06787"/>
    </source>
</evidence>
<reference evidence="2" key="1">
    <citation type="submission" date="2016-11" db="UniProtKB">
        <authorList>
            <consortium name="WormBaseParasite"/>
        </authorList>
    </citation>
    <scope>IDENTIFICATION</scope>
</reference>